<reference evidence="2" key="1">
    <citation type="submission" date="2022-11" db="UniProtKB">
        <authorList>
            <consortium name="WormBaseParasite"/>
        </authorList>
    </citation>
    <scope>IDENTIFICATION</scope>
</reference>
<evidence type="ECO:0000313" key="2">
    <source>
        <dbReference type="WBParaSite" id="ES5_v2.g8021.t1"/>
    </source>
</evidence>
<evidence type="ECO:0000313" key="1">
    <source>
        <dbReference type="Proteomes" id="UP000887579"/>
    </source>
</evidence>
<dbReference type="Proteomes" id="UP000887579">
    <property type="component" value="Unplaced"/>
</dbReference>
<sequence length="193" mass="22453">MNASSNDEQTYNILIKFWERQSITRFKLTLYPLIINVNSKFYQIICQAYLNCYEELSAADKAIHDSVVVPRNQFEEAFKTSLAATKAITSINQLLLDNHKDKTVQQWTTSTIFVADLMDQMTKEEIQHLLLSFWSMRKAVAIMPDVSKLKILLNLEDEQNQEWLTPEQKEMLVTTPNTTSFTRIKDVEQNLLL</sequence>
<protein>
    <submittedName>
        <fullName evidence="2">Uncharacterized protein</fullName>
    </submittedName>
</protein>
<name>A0AC34GT07_9BILA</name>
<accession>A0AC34GT07</accession>
<proteinExistence type="predicted"/>
<organism evidence="1 2">
    <name type="scientific">Panagrolaimus sp. ES5</name>
    <dbReference type="NCBI Taxonomy" id="591445"/>
    <lineage>
        <taxon>Eukaryota</taxon>
        <taxon>Metazoa</taxon>
        <taxon>Ecdysozoa</taxon>
        <taxon>Nematoda</taxon>
        <taxon>Chromadorea</taxon>
        <taxon>Rhabditida</taxon>
        <taxon>Tylenchina</taxon>
        <taxon>Panagrolaimomorpha</taxon>
        <taxon>Panagrolaimoidea</taxon>
        <taxon>Panagrolaimidae</taxon>
        <taxon>Panagrolaimus</taxon>
    </lineage>
</organism>
<dbReference type="WBParaSite" id="ES5_v2.g8021.t1">
    <property type="protein sequence ID" value="ES5_v2.g8021.t1"/>
    <property type="gene ID" value="ES5_v2.g8021"/>
</dbReference>